<protein>
    <submittedName>
        <fullName evidence="1">Uncharacterized protein</fullName>
    </submittedName>
</protein>
<dbReference type="Proteomes" id="UP000515908">
    <property type="component" value="Chromosome 09"/>
</dbReference>
<organism evidence="1 2">
    <name type="scientific">Angomonas deanei</name>
    <dbReference type="NCBI Taxonomy" id="59799"/>
    <lineage>
        <taxon>Eukaryota</taxon>
        <taxon>Discoba</taxon>
        <taxon>Euglenozoa</taxon>
        <taxon>Kinetoplastea</taxon>
        <taxon>Metakinetoplastina</taxon>
        <taxon>Trypanosomatida</taxon>
        <taxon>Trypanosomatidae</taxon>
        <taxon>Strigomonadinae</taxon>
        <taxon>Angomonas</taxon>
    </lineage>
</organism>
<gene>
    <name evidence="1" type="ORF">ADEAN_000493800</name>
</gene>
<dbReference type="EMBL" id="LR877153">
    <property type="protein sequence ID" value="CAD2217460.1"/>
    <property type="molecule type" value="Genomic_DNA"/>
</dbReference>
<sequence length="123" mass="13879">MEEKGKLQSGMRLAIVTDHDAIVKAQRKCNGFGGIGRGKTLNRLYQRVFDLVFKEGITFVFYYIAGPQNPADTLSRRFQIYGESVSEIQVNDLTVPFLRSTYSPLAERRCGDTHTFASMGSYE</sequence>
<dbReference type="VEuPathDB" id="TriTrypDB:ADEAN_000493800"/>
<evidence type="ECO:0000313" key="1">
    <source>
        <dbReference type="EMBL" id="CAD2217460.1"/>
    </source>
</evidence>
<evidence type="ECO:0000313" key="2">
    <source>
        <dbReference type="Proteomes" id="UP000515908"/>
    </source>
</evidence>
<name>A0A7G2CCB9_9TRYP</name>
<keyword evidence="2" id="KW-1185">Reference proteome</keyword>
<dbReference type="AlphaFoldDB" id="A0A7G2CCB9"/>
<proteinExistence type="predicted"/>
<accession>A0A7G2CCB9</accession>
<reference evidence="1 2" key="1">
    <citation type="submission" date="2020-08" db="EMBL/GenBank/DDBJ databases">
        <authorList>
            <person name="Newling K."/>
            <person name="Davey J."/>
            <person name="Forrester S."/>
        </authorList>
    </citation>
    <scope>NUCLEOTIDE SEQUENCE [LARGE SCALE GENOMIC DNA]</scope>
    <source>
        <strain evidence="2">Crithidia deanei Carvalho (ATCC PRA-265)</strain>
    </source>
</reference>